<dbReference type="EMBL" id="CP001649">
    <property type="protein sequence ID" value="ACS78806.1"/>
    <property type="molecule type" value="Genomic_DNA"/>
</dbReference>
<keyword evidence="13" id="KW-1185">Reference proteome</keyword>
<evidence type="ECO:0000256" key="6">
    <source>
        <dbReference type="ARBA" id="ARBA00022842"/>
    </source>
</evidence>
<evidence type="ECO:0000256" key="2">
    <source>
        <dbReference type="ARBA" id="ARBA00011081"/>
    </source>
</evidence>
<feature type="binding site" evidence="10">
    <location>
        <position position="118"/>
    </location>
    <ligand>
        <name>thiamine diphosphate</name>
        <dbReference type="ChEBI" id="CHEBI:58937"/>
    </ligand>
</feature>
<comment type="cofactor">
    <cofactor evidence="10">
        <name>thiamine diphosphate</name>
        <dbReference type="ChEBI" id="CHEBI:58937"/>
    </cofactor>
    <text evidence="10">Binds 1 thiamine pyrophosphate per subunit.</text>
</comment>
<dbReference type="NCBIfam" id="TIGR00204">
    <property type="entry name" value="dxs"/>
    <property type="match status" value="1"/>
</dbReference>
<dbReference type="HOGENOM" id="CLU_009227_1_4_7"/>
<dbReference type="GO" id="GO:0019288">
    <property type="term" value="P:isopentenyl diphosphate biosynthetic process, methylerythritol 4-phosphate pathway"/>
    <property type="evidence" value="ECO:0007669"/>
    <property type="project" value="TreeGrafter"/>
</dbReference>
<organism evidence="12 13">
    <name type="scientific">Maridesulfovibrio salexigens (strain ATCC 14822 / DSM 2638 / NCIMB 8403 / VKM B-1763)</name>
    <name type="common">Desulfovibrio salexigens</name>
    <dbReference type="NCBI Taxonomy" id="526222"/>
    <lineage>
        <taxon>Bacteria</taxon>
        <taxon>Pseudomonadati</taxon>
        <taxon>Thermodesulfobacteriota</taxon>
        <taxon>Desulfovibrionia</taxon>
        <taxon>Desulfovibrionales</taxon>
        <taxon>Desulfovibrionaceae</taxon>
        <taxon>Maridesulfovibrio</taxon>
    </lineage>
</organism>
<comment type="similarity">
    <text evidence="2 10">Belongs to the transketolase family. DXPS subfamily.</text>
</comment>
<dbReference type="GO" id="GO:0005829">
    <property type="term" value="C:cytosol"/>
    <property type="evidence" value="ECO:0007669"/>
    <property type="project" value="TreeGrafter"/>
</dbReference>
<feature type="binding site" evidence="10">
    <location>
        <begin position="191"/>
        <end position="192"/>
    </location>
    <ligand>
        <name>thiamine diphosphate</name>
        <dbReference type="ChEBI" id="CHEBI:58937"/>
    </ligand>
</feature>
<dbReference type="InterPro" id="IPR005477">
    <property type="entry name" value="Dxylulose-5-P_synthase"/>
</dbReference>
<dbReference type="InterPro" id="IPR029061">
    <property type="entry name" value="THDP-binding"/>
</dbReference>
<proteinExistence type="inferred from homology"/>
<evidence type="ECO:0000256" key="1">
    <source>
        <dbReference type="ARBA" id="ARBA00004980"/>
    </source>
</evidence>
<dbReference type="Gene3D" id="3.40.50.920">
    <property type="match status" value="1"/>
</dbReference>
<dbReference type="HAMAP" id="MF_00315">
    <property type="entry name" value="DXP_synth"/>
    <property type="match status" value="1"/>
</dbReference>
<evidence type="ECO:0000256" key="8">
    <source>
        <dbReference type="ARBA" id="ARBA00023052"/>
    </source>
</evidence>
<keyword evidence="8 10" id="KW-0786">Thiamine pyrophosphate</keyword>
<keyword evidence="6 10" id="KW-0460">Magnesium</keyword>
<accession>C6BYY2</accession>
<dbReference type="GO" id="GO:0008661">
    <property type="term" value="F:1-deoxy-D-xylulose-5-phosphate synthase activity"/>
    <property type="evidence" value="ECO:0007669"/>
    <property type="project" value="UniProtKB-UniRule"/>
</dbReference>
<dbReference type="CDD" id="cd07033">
    <property type="entry name" value="TPP_PYR_DXS_TK_like"/>
    <property type="match status" value="1"/>
</dbReference>
<dbReference type="CDD" id="cd02007">
    <property type="entry name" value="TPP_DXS"/>
    <property type="match status" value="1"/>
</dbReference>
<protein>
    <recommendedName>
        <fullName evidence="10">1-deoxy-D-xylulose-5-phosphate synthase</fullName>
        <ecNumber evidence="10">2.2.1.7</ecNumber>
    </recommendedName>
    <alternativeName>
        <fullName evidence="10">1-deoxyxylulose-5-phosphate synthase</fullName>
        <shortName evidence="10">DXP synthase</shortName>
        <shortName evidence="10">DXPS</shortName>
    </alternativeName>
</protein>
<comment type="function">
    <text evidence="10">Catalyzes the acyloin condensation reaction between C atoms 2 and 3 of pyruvate and glyceraldehyde 3-phosphate to yield 1-deoxy-D-xylulose-5-phosphate (DXP).</text>
</comment>
<dbReference type="PANTHER" id="PTHR43322:SF5">
    <property type="entry name" value="1-DEOXY-D-XYLULOSE-5-PHOSPHATE SYNTHASE, CHLOROPLASTIC"/>
    <property type="match status" value="1"/>
</dbReference>
<feature type="binding site" evidence="10">
    <location>
        <position position="330"/>
    </location>
    <ligand>
        <name>thiamine diphosphate</name>
        <dbReference type="ChEBI" id="CHEBI:58937"/>
    </ligand>
</feature>
<comment type="subunit">
    <text evidence="3 10">Homodimer.</text>
</comment>
<dbReference type="Pfam" id="PF02780">
    <property type="entry name" value="Transketolase_C"/>
    <property type="match status" value="1"/>
</dbReference>
<dbReference type="EC" id="2.2.1.7" evidence="10"/>
<evidence type="ECO:0000313" key="13">
    <source>
        <dbReference type="Proteomes" id="UP000002601"/>
    </source>
</evidence>
<comment type="catalytic activity">
    <reaction evidence="10">
        <text>D-glyceraldehyde 3-phosphate + pyruvate + H(+) = 1-deoxy-D-xylulose 5-phosphate + CO2</text>
        <dbReference type="Rhea" id="RHEA:12605"/>
        <dbReference type="ChEBI" id="CHEBI:15361"/>
        <dbReference type="ChEBI" id="CHEBI:15378"/>
        <dbReference type="ChEBI" id="CHEBI:16526"/>
        <dbReference type="ChEBI" id="CHEBI:57792"/>
        <dbReference type="ChEBI" id="CHEBI:59776"/>
        <dbReference type="EC" id="2.2.1.7"/>
    </reaction>
</comment>
<dbReference type="SMART" id="SM00861">
    <property type="entry name" value="Transket_pyr"/>
    <property type="match status" value="1"/>
</dbReference>
<keyword evidence="7 10" id="KW-0784">Thiamine biosynthesis</keyword>
<dbReference type="SUPFAM" id="SSF52518">
    <property type="entry name" value="Thiamin diphosphate-binding fold (THDP-binding)"/>
    <property type="match status" value="2"/>
</dbReference>
<dbReference type="NCBIfam" id="NF003933">
    <property type="entry name" value="PRK05444.2-2"/>
    <property type="match status" value="1"/>
</dbReference>
<evidence type="ECO:0000256" key="7">
    <source>
        <dbReference type="ARBA" id="ARBA00022977"/>
    </source>
</evidence>
<comment type="pathway">
    <text evidence="1 10">Metabolic intermediate biosynthesis; 1-deoxy-D-xylulose 5-phosphate biosynthesis; 1-deoxy-D-xylulose 5-phosphate from D-glyceraldehyde 3-phosphate and pyruvate: step 1/1.</text>
</comment>
<evidence type="ECO:0000256" key="5">
    <source>
        <dbReference type="ARBA" id="ARBA00022723"/>
    </source>
</evidence>
<dbReference type="InterPro" id="IPR009014">
    <property type="entry name" value="Transketo_C/PFOR_II"/>
</dbReference>
<evidence type="ECO:0000256" key="10">
    <source>
        <dbReference type="HAMAP-Rule" id="MF_00315"/>
    </source>
</evidence>
<feature type="domain" description="Transketolase-like pyrimidine-binding" evidence="11">
    <location>
        <begin position="361"/>
        <end position="525"/>
    </location>
</feature>
<feature type="binding site" evidence="10">
    <location>
        <position position="219"/>
    </location>
    <ligand>
        <name>thiamine diphosphate</name>
        <dbReference type="ChEBI" id="CHEBI:58937"/>
    </ligand>
</feature>
<dbReference type="PROSITE" id="PS00801">
    <property type="entry name" value="TRANSKETOLASE_1"/>
    <property type="match status" value="1"/>
</dbReference>
<dbReference type="GO" id="GO:0016114">
    <property type="term" value="P:terpenoid biosynthetic process"/>
    <property type="evidence" value="ECO:0007669"/>
    <property type="project" value="UniProtKB-UniRule"/>
</dbReference>
<dbReference type="GO" id="GO:0009228">
    <property type="term" value="P:thiamine biosynthetic process"/>
    <property type="evidence" value="ECO:0007669"/>
    <property type="project" value="UniProtKB-UniRule"/>
</dbReference>
<feature type="binding site" evidence="10">
    <location>
        <begin position="159"/>
        <end position="161"/>
    </location>
    <ligand>
        <name>thiamine diphosphate</name>
        <dbReference type="ChEBI" id="CHEBI:58937"/>
    </ligand>
</feature>
<keyword evidence="4 10" id="KW-0808">Transferase</keyword>
<evidence type="ECO:0000256" key="9">
    <source>
        <dbReference type="ARBA" id="ARBA00023229"/>
    </source>
</evidence>
<dbReference type="UniPathway" id="UPA00064">
    <property type="reaction ID" value="UER00091"/>
</dbReference>
<dbReference type="InterPro" id="IPR005475">
    <property type="entry name" value="Transketolase-like_Pyr-bd"/>
</dbReference>
<sequence length="672" mass="73616">MCAKQWIPEGVGEFAVTLLKFTDIETSGEVHWNMSKNDSSCGCGKYELLQKINNPAQVQELSDEQLTQLAEELRQCIINTVSVGGGHLAPSLGVIELTLALFKCFNLDHDRLVWDVGHQAYAHKILTGRYNEFHTLRQKDGISGFPRMAENTYDHFGVGHSSTSISAALGMAVASDLEGDNRNCVAVIGDGSMTAGQAFEGLNQAGGMKRKMVVILNDNEMSISTNVGALSAFLSRKLSHPVMNRFKKDFESILKQIPKIGDDLAMYAKRGEDSFKSFFTPGMLFESLDFTYLGPIDGHNLNELVDVLEQVKKMDGPVLVHVLTKKGKGYTPAEDNPTYFHGVGSFEPETGRAKKFKGGLPSYTEVFGNTLCNLAEKDDKIVAITAAMPEGTGTDKFREQFPDRFVDVGICEQHAVTFAAGLATLGFKPAVAIYSTFLQRSYDQVVHDVCLQNLNVNFFLDRGGLVGADGATHHGVFDMSYMRHIPNLIFMAPKDEAELSRMVRTAIDFDGPAAVRYPRGVGIGAILEETPSTLEIGEGELLRDGFDGVVITVGSRVWPAVEAVEEIDEEYGKAVAVFNARFIKPLPEQQILELASRFKKILIVEENAKAGGFSSAVVELLVDNNAIDGHEIKRLGIPDEFIEHGTQLELRNELGIDTAGMKKAMVEMLGLD</sequence>
<dbReference type="SUPFAM" id="SSF52922">
    <property type="entry name" value="TK C-terminal domain-like"/>
    <property type="match status" value="1"/>
</dbReference>
<dbReference type="Proteomes" id="UP000002601">
    <property type="component" value="Chromosome"/>
</dbReference>
<feature type="binding site" evidence="10">
    <location>
        <position position="219"/>
    </location>
    <ligand>
        <name>Mg(2+)</name>
        <dbReference type="ChEBI" id="CHEBI:18420"/>
    </ligand>
</feature>
<dbReference type="PROSITE" id="PS00802">
    <property type="entry name" value="TRANSKETOLASE_2"/>
    <property type="match status" value="1"/>
</dbReference>
<dbReference type="Pfam" id="PF02779">
    <property type="entry name" value="Transket_pyr"/>
    <property type="match status" value="1"/>
</dbReference>
<gene>
    <name evidence="10" type="primary">dxs</name>
    <name evidence="12" type="ordered locus">Desal_0740</name>
</gene>
<comment type="cofactor">
    <cofactor evidence="10">
        <name>Mg(2+)</name>
        <dbReference type="ChEBI" id="CHEBI:18420"/>
    </cofactor>
    <text evidence="10">Binds 1 Mg(2+) ion per subunit.</text>
</comment>
<feature type="binding site" evidence="10">
    <location>
        <position position="412"/>
    </location>
    <ligand>
        <name>thiamine diphosphate</name>
        <dbReference type="ChEBI" id="CHEBI:58937"/>
    </ligand>
</feature>
<dbReference type="GO" id="GO:0000287">
    <property type="term" value="F:magnesium ion binding"/>
    <property type="evidence" value="ECO:0007669"/>
    <property type="project" value="UniProtKB-UniRule"/>
</dbReference>
<dbReference type="Pfam" id="PF13292">
    <property type="entry name" value="DXP_synthase_N"/>
    <property type="match status" value="1"/>
</dbReference>
<evidence type="ECO:0000313" key="12">
    <source>
        <dbReference type="EMBL" id="ACS78806.1"/>
    </source>
</evidence>
<dbReference type="PANTHER" id="PTHR43322">
    <property type="entry name" value="1-D-DEOXYXYLULOSE 5-PHOSPHATE SYNTHASE-RELATED"/>
    <property type="match status" value="1"/>
</dbReference>
<evidence type="ECO:0000256" key="4">
    <source>
        <dbReference type="ARBA" id="ARBA00022679"/>
    </source>
</evidence>
<evidence type="ECO:0000256" key="3">
    <source>
        <dbReference type="ARBA" id="ARBA00011738"/>
    </source>
</evidence>
<reference evidence="12 13" key="1">
    <citation type="submission" date="2009-06" db="EMBL/GenBank/DDBJ databases">
        <title>Complete sequence of Desulfovibrio salexigens DSM 2638.</title>
        <authorList>
            <consortium name="US DOE Joint Genome Institute"/>
            <person name="Lucas S."/>
            <person name="Copeland A."/>
            <person name="Lapidus A."/>
            <person name="Glavina del Rio T."/>
            <person name="Tice H."/>
            <person name="Bruce D."/>
            <person name="Goodwin L."/>
            <person name="Pitluck S."/>
            <person name="Munk A.C."/>
            <person name="Brettin T."/>
            <person name="Detter J.C."/>
            <person name="Han C."/>
            <person name="Tapia R."/>
            <person name="Larimer F."/>
            <person name="Land M."/>
            <person name="Hauser L."/>
            <person name="Kyrpides N."/>
            <person name="Anderson I."/>
            <person name="Wall J.D."/>
            <person name="Arkin A.P."/>
            <person name="Dehal P."/>
            <person name="Chivian D."/>
            <person name="Giles B."/>
            <person name="Hazen T.C."/>
        </authorList>
    </citation>
    <scope>NUCLEOTIDE SEQUENCE [LARGE SCALE GENOMIC DNA]</scope>
    <source>
        <strain evidence="13">ATCC 14822 / DSM 2638 / NCIMB 8403 / VKM B-1763</strain>
    </source>
</reference>
<dbReference type="Gene3D" id="3.40.50.970">
    <property type="match status" value="2"/>
</dbReference>
<feature type="binding site" evidence="10">
    <location>
        <position position="190"/>
    </location>
    <ligand>
        <name>Mg(2+)</name>
        <dbReference type="ChEBI" id="CHEBI:18420"/>
    </ligand>
</feature>
<dbReference type="InterPro" id="IPR049557">
    <property type="entry name" value="Transketolase_CS"/>
</dbReference>
<evidence type="ECO:0000259" key="11">
    <source>
        <dbReference type="SMART" id="SM00861"/>
    </source>
</evidence>
<dbReference type="eggNOG" id="COG1154">
    <property type="taxonomic scope" value="Bacteria"/>
</dbReference>
<dbReference type="InterPro" id="IPR033248">
    <property type="entry name" value="Transketolase_C"/>
</dbReference>
<dbReference type="InterPro" id="IPR020826">
    <property type="entry name" value="Transketolase_BS"/>
</dbReference>
<dbReference type="GO" id="GO:0030976">
    <property type="term" value="F:thiamine pyrophosphate binding"/>
    <property type="evidence" value="ECO:0007669"/>
    <property type="project" value="UniProtKB-UniRule"/>
</dbReference>
<keyword evidence="9 10" id="KW-0414">Isoprene biosynthesis</keyword>
<dbReference type="STRING" id="526222.Desal_0740"/>
<dbReference type="FunFam" id="3.40.50.970:FF:000005">
    <property type="entry name" value="1-deoxy-D-xylulose-5-phosphate synthase"/>
    <property type="match status" value="1"/>
</dbReference>
<name>C6BYY2_MARSD</name>
<dbReference type="AlphaFoldDB" id="C6BYY2"/>
<dbReference type="KEGG" id="dsa:Desal_0740"/>
<keyword evidence="5 10" id="KW-0479">Metal-binding</keyword>